<feature type="domain" description="dUTPase-like" evidence="6">
    <location>
        <begin position="219"/>
        <end position="340"/>
    </location>
</feature>
<evidence type="ECO:0000256" key="1">
    <source>
        <dbReference type="ARBA" id="ARBA00005142"/>
    </source>
</evidence>
<comment type="pathway">
    <text evidence="1 5">Pyrimidine metabolism; dUMP biosynthesis; dUMP from dCTP (dUTP route): step 2/2.</text>
</comment>
<dbReference type="GO" id="GO:0006226">
    <property type="term" value="P:dUMP biosynthetic process"/>
    <property type="evidence" value="ECO:0007669"/>
    <property type="project" value="UniProtKB-UniRule"/>
</dbReference>
<gene>
    <name evidence="7" type="ORF">M0812_14520</name>
</gene>
<keyword evidence="4 5" id="KW-0546">Nucleotide metabolism</keyword>
<dbReference type="GO" id="GO:0004170">
    <property type="term" value="F:dUTP diphosphatase activity"/>
    <property type="evidence" value="ECO:0007669"/>
    <property type="project" value="UniProtKB-UniRule"/>
</dbReference>
<dbReference type="CDD" id="cd07557">
    <property type="entry name" value="trimeric_dUTPase"/>
    <property type="match status" value="1"/>
</dbReference>
<dbReference type="GO" id="GO:0000287">
    <property type="term" value="F:magnesium ion binding"/>
    <property type="evidence" value="ECO:0007669"/>
    <property type="project" value="UniProtKB-UniRule"/>
</dbReference>
<comment type="caution">
    <text evidence="7">The sequence shown here is derived from an EMBL/GenBank/DDBJ whole genome shotgun (WGS) entry which is preliminary data.</text>
</comment>
<dbReference type="EC" id="3.6.1.23" evidence="5"/>
<organism evidence="7 8">
    <name type="scientific">Anaeramoeba flamelloides</name>
    <dbReference type="NCBI Taxonomy" id="1746091"/>
    <lineage>
        <taxon>Eukaryota</taxon>
        <taxon>Metamonada</taxon>
        <taxon>Anaeramoebidae</taxon>
        <taxon>Anaeramoeba</taxon>
    </lineage>
</organism>
<dbReference type="PANTHER" id="PTHR11241">
    <property type="entry name" value="DEOXYURIDINE 5'-TRIPHOSPHATE NUCLEOTIDOHYDROLASE"/>
    <property type="match status" value="1"/>
</dbReference>
<dbReference type="Pfam" id="PF00692">
    <property type="entry name" value="dUTPase"/>
    <property type="match status" value="1"/>
</dbReference>
<dbReference type="InterPro" id="IPR008181">
    <property type="entry name" value="dUTPase"/>
</dbReference>
<evidence type="ECO:0000313" key="7">
    <source>
        <dbReference type="EMBL" id="KAJ3440846.1"/>
    </source>
</evidence>
<dbReference type="PANTHER" id="PTHR11241:SF0">
    <property type="entry name" value="DEOXYURIDINE 5'-TRIPHOSPHATE NUCLEOTIDOHYDROLASE"/>
    <property type="match status" value="1"/>
</dbReference>
<evidence type="ECO:0000313" key="8">
    <source>
        <dbReference type="Proteomes" id="UP001146793"/>
    </source>
</evidence>
<protein>
    <recommendedName>
        <fullName evidence="5">Deoxyuridine 5'-triphosphate nucleotidohydrolase</fullName>
        <shortName evidence="5">dUTPase</shortName>
        <ecNumber evidence="5">3.6.1.23</ecNumber>
    </recommendedName>
    <alternativeName>
        <fullName evidence="5">dUTP pyrophosphatase</fullName>
    </alternativeName>
</protein>
<dbReference type="GO" id="GO:0046081">
    <property type="term" value="P:dUTP catabolic process"/>
    <property type="evidence" value="ECO:0007669"/>
    <property type="project" value="UniProtKB-UniRule"/>
</dbReference>
<name>A0AAV7ZIX0_9EUKA</name>
<dbReference type="InterPro" id="IPR036157">
    <property type="entry name" value="dUTPase-like_sf"/>
</dbReference>
<comment type="function">
    <text evidence="5">Involved in nucleotide metabolism via production of dUMP, the immediate precursor of thymidine nucleotides, and decreases the intracellular concentration of dUTP so that uracil cannot be incorporated into DNA.</text>
</comment>
<evidence type="ECO:0000256" key="4">
    <source>
        <dbReference type="ARBA" id="ARBA00023080"/>
    </source>
</evidence>
<accession>A0AAV7ZIX0</accession>
<dbReference type="Proteomes" id="UP001146793">
    <property type="component" value="Unassembled WGS sequence"/>
</dbReference>
<keyword evidence="5" id="KW-0460">Magnesium</keyword>
<keyword evidence="3 5" id="KW-0378">Hydrolase</keyword>
<dbReference type="SUPFAM" id="SSF51283">
    <property type="entry name" value="dUTPase-like"/>
    <property type="match status" value="1"/>
</dbReference>
<dbReference type="AlphaFoldDB" id="A0AAV7ZIX0"/>
<evidence type="ECO:0000256" key="3">
    <source>
        <dbReference type="ARBA" id="ARBA00022801"/>
    </source>
</evidence>
<evidence type="ECO:0000256" key="5">
    <source>
        <dbReference type="RuleBase" id="RU367024"/>
    </source>
</evidence>
<reference evidence="7" key="1">
    <citation type="submission" date="2022-08" db="EMBL/GenBank/DDBJ databases">
        <title>Novel sulphate-reducing endosymbionts in the free-living metamonad Anaeramoeba.</title>
        <authorList>
            <person name="Jerlstrom-Hultqvist J."/>
            <person name="Cepicka I."/>
            <person name="Gallot-Lavallee L."/>
            <person name="Salas-Leiva D."/>
            <person name="Curtis B.A."/>
            <person name="Zahonova K."/>
            <person name="Pipaliya S."/>
            <person name="Dacks J."/>
            <person name="Roger A.J."/>
        </authorList>
    </citation>
    <scope>NUCLEOTIDE SEQUENCE</scope>
    <source>
        <strain evidence="7">Busselton2</strain>
    </source>
</reference>
<keyword evidence="5" id="KW-0479">Metal-binding</keyword>
<dbReference type="InterPro" id="IPR029054">
    <property type="entry name" value="dUTPase-like"/>
</dbReference>
<comment type="catalytic activity">
    <reaction evidence="5">
        <text>dUTP + H2O = dUMP + diphosphate + H(+)</text>
        <dbReference type="Rhea" id="RHEA:10248"/>
        <dbReference type="ChEBI" id="CHEBI:15377"/>
        <dbReference type="ChEBI" id="CHEBI:15378"/>
        <dbReference type="ChEBI" id="CHEBI:33019"/>
        <dbReference type="ChEBI" id="CHEBI:61555"/>
        <dbReference type="ChEBI" id="CHEBI:246422"/>
        <dbReference type="EC" id="3.6.1.23"/>
    </reaction>
</comment>
<dbReference type="InterPro" id="IPR033704">
    <property type="entry name" value="dUTPase_trimeric"/>
</dbReference>
<dbReference type="Gene3D" id="2.70.40.10">
    <property type="match status" value="1"/>
</dbReference>
<comment type="similarity">
    <text evidence="2 5">Belongs to the dUTPase family.</text>
</comment>
<proteinExistence type="inferred from homology"/>
<evidence type="ECO:0000256" key="2">
    <source>
        <dbReference type="ARBA" id="ARBA00006581"/>
    </source>
</evidence>
<dbReference type="EMBL" id="JANTQA010000030">
    <property type="protein sequence ID" value="KAJ3440846.1"/>
    <property type="molecule type" value="Genomic_DNA"/>
</dbReference>
<sequence length="342" mass="39050">MSEKTLEQQFFQDLSTETRSYLYGLICGRGKVVSKGTLEFTIPLGDSNIIQLFEKEFEDKIDYQVKIFNSSLKFSVRAESNLSLDFNLDNYNKSSEQLAISGIRALFDYFAFIEYEGNCLCCIFAFTNENALQTIRKQISFPSEKTNRGLEFKKQNAYDLLSLLYSKSTIHNNRIYPKWIQLASYGTLMQSNGFNNNNPKQLEFKWRSSDKNAVPPYKPRASDSGYDLTIIKIKKIVNNVIFCDTGVQIEPPFGYYFDLVPRSSISRMGYILANSVGIIDAAYRGNILIPLIKIDENAQELTFPIRVAQLIPRRIVDMKVVKCDELLETERGNKGFGSSGKK</sequence>
<comment type="cofactor">
    <cofactor evidence="5">
        <name>Mg(2+)</name>
        <dbReference type="ChEBI" id="CHEBI:18420"/>
    </cofactor>
</comment>
<evidence type="ECO:0000259" key="6">
    <source>
        <dbReference type="Pfam" id="PF00692"/>
    </source>
</evidence>